<dbReference type="AlphaFoldDB" id="A0A8J2JC44"/>
<evidence type="ECO:0000256" key="1">
    <source>
        <dbReference type="SAM" id="SignalP"/>
    </source>
</evidence>
<sequence>MKQILIVLFYIAVASASIVQDFGDEDSQPLP</sequence>
<evidence type="ECO:0000313" key="3">
    <source>
        <dbReference type="Proteomes" id="UP000708208"/>
    </source>
</evidence>
<keyword evidence="3" id="KW-1185">Reference proteome</keyword>
<proteinExistence type="predicted"/>
<feature type="chain" id="PRO_5035231456" evidence="1">
    <location>
        <begin position="17"/>
        <end position="31"/>
    </location>
</feature>
<feature type="non-terminal residue" evidence="2">
    <location>
        <position position="1"/>
    </location>
</feature>
<accession>A0A8J2JC44</accession>
<name>A0A8J2JC44_9HEXA</name>
<gene>
    <name evidence="2" type="ORF">AFUS01_LOCUS7210</name>
</gene>
<dbReference type="Proteomes" id="UP000708208">
    <property type="component" value="Unassembled WGS sequence"/>
</dbReference>
<dbReference type="EMBL" id="CAJVCH010048512">
    <property type="protein sequence ID" value="CAG7717771.1"/>
    <property type="molecule type" value="Genomic_DNA"/>
</dbReference>
<protein>
    <submittedName>
        <fullName evidence="2">Uncharacterized protein</fullName>
    </submittedName>
</protein>
<reference evidence="2" key="1">
    <citation type="submission" date="2021-06" db="EMBL/GenBank/DDBJ databases">
        <authorList>
            <person name="Hodson N. C."/>
            <person name="Mongue J. A."/>
            <person name="Jaron S. K."/>
        </authorList>
    </citation>
    <scope>NUCLEOTIDE SEQUENCE</scope>
</reference>
<evidence type="ECO:0000313" key="2">
    <source>
        <dbReference type="EMBL" id="CAG7717771.1"/>
    </source>
</evidence>
<feature type="signal peptide" evidence="1">
    <location>
        <begin position="1"/>
        <end position="16"/>
    </location>
</feature>
<organism evidence="2 3">
    <name type="scientific">Allacma fusca</name>
    <dbReference type="NCBI Taxonomy" id="39272"/>
    <lineage>
        <taxon>Eukaryota</taxon>
        <taxon>Metazoa</taxon>
        <taxon>Ecdysozoa</taxon>
        <taxon>Arthropoda</taxon>
        <taxon>Hexapoda</taxon>
        <taxon>Collembola</taxon>
        <taxon>Symphypleona</taxon>
        <taxon>Sminthuridae</taxon>
        <taxon>Allacma</taxon>
    </lineage>
</organism>
<keyword evidence="1" id="KW-0732">Signal</keyword>
<comment type="caution">
    <text evidence="2">The sequence shown here is derived from an EMBL/GenBank/DDBJ whole genome shotgun (WGS) entry which is preliminary data.</text>
</comment>